<evidence type="ECO:0000313" key="5">
    <source>
        <dbReference type="Proteomes" id="UP000692954"/>
    </source>
</evidence>
<keyword evidence="1" id="KW-0238">DNA-binding</keyword>
<feature type="coiled-coil region" evidence="2">
    <location>
        <begin position="155"/>
        <end position="193"/>
    </location>
</feature>
<comment type="caution">
    <text evidence="4">The sequence shown here is derived from an EMBL/GenBank/DDBJ whole genome shotgun (WGS) entry which is preliminary data.</text>
</comment>
<dbReference type="InterPro" id="IPR009071">
    <property type="entry name" value="HMG_box_dom"/>
</dbReference>
<organism evidence="4 5">
    <name type="scientific">Paramecium sonneborni</name>
    <dbReference type="NCBI Taxonomy" id="65129"/>
    <lineage>
        <taxon>Eukaryota</taxon>
        <taxon>Sar</taxon>
        <taxon>Alveolata</taxon>
        <taxon>Ciliophora</taxon>
        <taxon>Intramacronucleata</taxon>
        <taxon>Oligohymenophorea</taxon>
        <taxon>Peniculida</taxon>
        <taxon>Parameciidae</taxon>
        <taxon>Paramecium</taxon>
    </lineage>
</organism>
<keyword evidence="5" id="KW-1185">Reference proteome</keyword>
<accession>A0A8S1QZ59</accession>
<feature type="domain" description="HMG box" evidence="3">
    <location>
        <begin position="7"/>
        <end position="73"/>
    </location>
</feature>
<dbReference type="PROSITE" id="PS50118">
    <property type="entry name" value="HMG_BOX_2"/>
    <property type="match status" value="1"/>
</dbReference>
<protein>
    <recommendedName>
        <fullName evidence="3">HMG box domain-containing protein</fullName>
    </recommendedName>
</protein>
<keyword evidence="2" id="KW-0175">Coiled coil</keyword>
<dbReference type="EMBL" id="CAJJDN010000125">
    <property type="protein sequence ID" value="CAD8120314.1"/>
    <property type="molecule type" value="Genomic_DNA"/>
</dbReference>
<evidence type="ECO:0000256" key="2">
    <source>
        <dbReference type="SAM" id="Coils"/>
    </source>
</evidence>
<evidence type="ECO:0000313" key="4">
    <source>
        <dbReference type="EMBL" id="CAD8120314.1"/>
    </source>
</evidence>
<proteinExistence type="predicted"/>
<feature type="DNA-binding region" description="HMG box" evidence="1">
    <location>
        <begin position="7"/>
        <end position="73"/>
    </location>
</feature>
<dbReference type="AlphaFoldDB" id="A0A8S1QZ59"/>
<reference evidence="4" key="1">
    <citation type="submission" date="2021-01" db="EMBL/GenBank/DDBJ databases">
        <authorList>
            <consortium name="Genoscope - CEA"/>
            <person name="William W."/>
        </authorList>
    </citation>
    <scope>NUCLEOTIDE SEQUENCE</scope>
</reference>
<dbReference type="GO" id="GO:0003677">
    <property type="term" value="F:DNA binding"/>
    <property type="evidence" value="ECO:0007669"/>
    <property type="project" value="UniProtKB-UniRule"/>
</dbReference>
<dbReference type="SMART" id="SM00398">
    <property type="entry name" value="HMG"/>
    <property type="match status" value="1"/>
</dbReference>
<sequence length="247" mass="30062">MVNQLPQRQFISAYQIFYKEQAQILMQNGVGINMVGSLLQTKWEQLTQDKQRHYQELFENFEVKYLEQLNEFKKLNRMLKYSKKIEKQIIKPRKPQIPQINYVIENRYKYNRKLYSQTQIYIELIQEFGIQRQEVKEQLELEYETKQIIYNDEMMKLLKHNCQKYQDLKEKLQKNLQQEMKVIESNYNEQEKEKFAVEIQSDKHIMKRKVSLSGNKYKEVYINKSGISIKELSLNTLEEPQQRKTVL</sequence>
<dbReference type="GO" id="GO:0005634">
    <property type="term" value="C:nucleus"/>
    <property type="evidence" value="ECO:0007669"/>
    <property type="project" value="UniProtKB-UniRule"/>
</dbReference>
<dbReference type="OrthoDB" id="307616at2759"/>
<evidence type="ECO:0000256" key="1">
    <source>
        <dbReference type="PROSITE-ProRule" id="PRU00267"/>
    </source>
</evidence>
<name>A0A8S1QZ59_9CILI</name>
<dbReference type="Proteomes" id="UP000692954">
    <property type="component" value="Unassembled WGS sequence"/>
</dbReference>
<gene>
    <name evidence="4" type="ORF">PSON_ATCC_30995.1.T1250131</name>
</gene>
<keyword evidence="1" id="KW-0539">Nucleus</keyword>
<evidence type="ECO:0000259" key="3">
    <source>
        <dbReference type="PROSITE" id="PS50118"/>
    </source>
</evidence>